<evidence type="ECO:0000313" key="3">
    <source>
        <dbReference type="Proteomes" id="UP000631034"/>
    </source>
</evidence>
<organism evidence="2 3">
    <name type="scientific">Phaeovibrio sulfidiphilus</name>
    <dbReference type="NCBI Taxonomy" id="1220600"/>
    <lineage>
        <taxon>Bacteria</taxon>
        <taxon>Pseudomonadati</taxon>
        <taxon>Pseudomonadota</taxon>
        <taxon>Alphaproteobacteria</taxon>
        <taxon>Rhodospirillales</taxon>
        <taxon>Rhodospirillaceae</taxon>
        <taxon>Phaeovibrio</taxon>
    </lineage>
</organism>
<dbReference type="SUPFAM" id="SSF54913">
    <property type="entry name" value="GlnB-like"/>
    <property type="match status" value="1"/>
</dbReference>
<dbReference type="InterPro" id="IPR015867">
    <property type="entry name" value="N-reg_PII/ATP_PRibTrfase_C"/>
</dbReference>
<name>A0A8J6YN52_9PROT</name>
<evidence type="ECO:0000256" key="1">
    <source>
        <dbReference type="ARBA" id="ARBA00010169"/>
    </source>
</evidence>
<dbReference type="Pfam" id="PF03091">
    <property type="entry name" value="CutA1"/>
    <property type="match status" value="1"/>
</dbReference>
<dbReference type="AlphaFoldDB" id="A0A8J6YN52"/>
<reference evidence="2" key="1">
    <citation type="submission" date="2020-10" db="EMBL/GenBank/DDBJ databases">
        <title>Genome sequence of the unusual species of purple photosynthetic bacteria, Phaeovibrio sulfidiphilus DSM 23193, type strain.</title>
        <authorList>
            <person name="Kyndt J.A."/>
            <person name="Meyer T.E."/>
        </authorList>
    </citation>
    <scope>NUCLEOTIDE SEQUENCE</scope>
    <source>
        <strain evidence="2">DSM 23193</strain>
    </source>
</reference>
<sequence length="122" mass="13454">MTFYCGPAHTPQEPRVNRCCLVYMTVRDNDEALLMGRALVNEKLCACVNILGPVRSLYLWKDAVHDDPEVALIAKTTEATLPALLERAKALHSYENPCIVALPISAGSPPFLDWITETVTSP</sequence>
<comment type="similarity">
    <text evidence="1">Belongs to the CutA family.</text>
</comment>
<dbReference type="GO" id="GO:0010038">
    <property type="term" value="P:response to metal ion"/>
    <property type="evidence" value="ECO:0007669"/>
    <property type="project" value="InterPro"/>
</dbReference>
<dbReference type="PANTHER" id="PTHR23419:SF8">
    <property type="entry name" value="FI09726P"/>
    <property type="match status" value="1"/>
</dbReference>
<accession>A0A8J6YN52</accession>
<proteinExistence type="inferred from homology"/>
<comment type="caution">
    <text evidence="2">The sequence shown here is derived from an EMBL/GenBank/DDBJ whole genome shotgun (WGS) entry which is preliminary data.</text>
</comment>
<protein>
    <submittedName>
        <fullName evidence="2">Divalent-cation tolerance protein CutA</fullName>
    </submittedName>
</protein>
<dbReference type="Gene3D" id="3.30.70.120">
    <property type="match status" value="1"/>
</dbReference>
<dbReference type="InterPro" id="IPR004323">
    <property type="entry name" value="Ion_tolerance_CutA"/>
</dbReference>
<dbReference type="GO" id="GO:0005507">
    <property type="term" value="F:copper ion binding"/>
    <property type="evidence" value="ECO:0007669"/>
    <property type="project" value="TreeGrafter"/>
</dbReference>
<dbReference type="EMBL" id="JACZHT010000006">
    <property type="protein sequence ID" value="MBE1237720.1"/>
    <property type="molecule type" value="Genomic_DNA"/>
</dbReference>
<evidence type="ECO:0000313" key="2">
    <source>
        <dbReference type="EMBL" id="MBE1237720.1"/>
    </source>
</evidence>
<dbReference type="InterPro" id="IPR011322">
    <property type="entry name" value="N-reg_PII-like_a/b"/>
</dbReference>
<gene>
    <name evidence="2" type="ORF">IHV25_08675</name>
</gene>
<keyword evidence="3" id="KW-1185">Reference proteome</keyword>
<dbReference type="Proteomes" id="UP000631034">
    <property type="component" value="Unassembled WGS sequence"/>
</dbReference>
<dbReference type="PANTHER" id="PTHR23419">
    <property type="entry name" value="DIVALENT CATION TOLERANCE CUTA-RELATED"/>
    <property type="match status" value="1"/>
</dbReference>